<reference evidence="1" key="1">
    <citation type="submission" date="2022-12" db="EMBL/GenBank/DDBJ databases">
        <title>Isolation and characterisation of novel Methanocorpusculum spp. from native Australian herbivores indicates the genus is ancestrally host-associated.</title>
        <authorList>
            <person name="Volmer J.G."/>
            <person name="Soo R.M."/>
            <person name="Evans P.N."/>
            <person name="Hoedt E.C."/>
            <person name="Astorga Alsina A.L."/>
            <person name="Woodcroft B.J."/>
            <person name="Tyson G.W."/>
            <person name="Hugenholtz P."/>
            <person name="Morrison M."/>
        </authorList>
    </citation>
    <scope>NUCLEOTIDE SEQUENCE</scope>
    <source>
        <strain evidence="1">MG</strain>
    </source>
</reference>
<proteinExistence type="predicted"/>
<name>A0ABT4IFK9_9EURY</name>
<evidence type="ECO:0000313" key="1">
    <source>
        <dbReference type="EMBL" id="MCZ0860164.1"/>
    </source>
</evidence>
<dbReference type="Proteomes" id="UP001141422">
    <property type="component" value="Unassembled WGS sequence"/>
</dbReference>
<keyword evidence="2" id="KW-1185">Reference proteome</keyword>
<gene>
    <name evidence="1" type="ORF">O0S10_02830</name>
</gene>
<accession>A0ABT4IFK9</accession>
<evidence type="ECO:0000313" key="2">
    <source>
        <dbReference type="Proteomes" id="UP001141422"/>
    </source>
</evidence>
<organism evidence="1 2">
    <name type="scientific">Methanocorpusculum petauri</name>
    <dbReference type="NCBI Taxonomy" id="3002863"/>
    <lineage>
        <taxon>Archaea</taxon>
        <taxon>Methanobacteriati</taxon>
        <taxon>Methanobacteriota</taxon>
        <taxon>Stenosarchaea group</taxon>
        <taxon>Methanomicrobia</taxon>
        <taxon>Methanomicrobiales</taxon>
        <taxon>Methanocorpusculaceae</taxon>
        <taxon>Methanocorpusculum</taxon>
    </lineage>
</organism>
<protein>
    <submittedName>
        <fullName evidence="1">Uncharacterized protein</fullName>
    </submittedName>
</protein>
<dbReference type="EMBL" id="JAPTGB010000004">
    <property type="protein sequence ID" value="MCZ0860164.1"/>
    <property type="molecule type" value="Genomic_DNA"/>
</dbReference>
<dbReference type="RefSeq" id="WP_268924386.1">
    <property type="nucleotide sequence ID" value="NZ_JAPTGB010000004.1"/>
</dbReference>
<comment type="caution">
    <text evidence="1">The sequence shown here is derived from an EMBL/GenBank/DDBJ whole genome shotgun (WGS) entry which is preliminary data.</text>
</comment>
<sequence>MNVLFEVTEGKMEEYLRMPALLREERVKADGFISAERFSRVSTNGRLLSTSRGKR</sequence>